<dbReference type="Proteomes" id="UP001325479">
    <property type="component" value="Chromosome"/>
</dbReference>
<dbReference type="InterPro" id="IPR038610">
    <property type="entry name" value="FliK-like_C_sf"/>
</dbReference>
<feature type="compositionally biased region" description="Low complexity" evidence="1">
    <location>
        <begin position="39"/>
        <end position="48"/>
    </location>
</feature>
<feature type="domain" description="Flagellar hook-length control protein-like C-terminal" evidence="2">
    <location>
        <begin position="396"/>
        <end position="470"/>
    </location>
</feature>
<dbReference type="EMBL" id="CP139965">
    <property type="protein sequence ID" value="WQD76107.1"/>
    <property type="molecule type" value="Genomic_DNA"/>
</dbReference>
<evidence type="ECO:0000313" key="3">
    <source>
        <dbReference type="EMBL" id="WQD76107.1"/>
    </source>
</evidence>
<keyword evidence="3" id="KW-0969">Cilium</keyword>
<evidence type="ECO:0000256" key="1">
    <source>
        <dbReference type="SAM" id="MobiDB-lite"/>
    </source>
</evidence>
<dbReference type="RefSeq" id="WP_114815089.1">
    <property type="nucleotide sequence ID" value="NZ_CP139965.1"/>
</dbReference>
<proteinExistence type="predicted"/>
<name>A0ABZ0WFH3_9BURK</name>
<gene>
    <name evidence="3" type="ORF">U0042_18535</name>
</gene>
<dbReference type="Pfam" id="PF02120">
    <property type="entry name" value="Flg_hook"/>
    <property type="match status" value="1"/>
</dbReference>
<evidence type="ECO:0000259" key="2">
    <source>
        <dbReference type="Pfam" id="PF02120"/>
    </source>
</evidence>
<keyword evidence="4" id="KW-1185">Reference proteome</keyword>
<feature type="region of interest" description="Disordered" evidence="1">
    <location>
        <begin position="39"/>
        <end position="60"/>
    </location>
</feature>
<keyword evidence="3" id="KW-0282">Flagellum</keyword>
<feature type="compositionally biased region" description="Pro residues" evidence="1">
    <location>
        <begin position="49"/>
        <end position="58"/>
    </location>
</feature>
<keyword evidence="3" id="KW-0966">Cell projection</keyword>
<accession>A0ABZ0WFH3</accession>
<evidence type="ECO:0000313" key="4">
    <source>
        <dbReference type="Proteomes" id="UP001325479"/>
    </source>
</evidence>
<sequence length="561" mass="54540">MNGIEPVAAALAASRLDSLLTTGPTGAAGTTQAGASALAAGTAAQPGAVPAPPPPPPASAQTALSAVALTLDAIVRSGGDATPAVIGTAPIWPAAPALDVHTVLTAQTADSASSANSAAWAAAVAGAELADLLEGAGVGSAVATAAQAGAQTAGTAGAAASTEGSTAGNTAAGAGAQAAGAASAVVAPVQVPVTALAAALQQTVSESGLFYEAHLAQWLAGMRTPAQLAGEPQNQLVAAAATMPPDWNGAPDDLDAPWTGPGSAVAFGQRFAASGDANASAGTGRPFGAPPQTAGAVGPFHGEPGAYAAAFTPPSAQTLRALLHGGSAAQTQTSGSSDAAQANAAAVHPATIPVVRQQLDLLATGQFRWTGEAWPGVRLDWTIEEEGGERSRNAGMEAGELPWRTRVTLSLPTLGTVDAELTLTGDGLVARVQASPGGASRLAAQSETFRRALAAAGIALQGLSIREIGGSTLAGDAEPLGAGFAGQPFQPAQAAQPRPAAEAASAYARTAADTHIQIPGAASADAADAADEAGTQPASAATEGPLPVASRTTHLDFDWDI</sequence>
<feature type="region of interest" description="Disordered" evidence="1">
    <location>
        <begin position="521"/>
        <end position="561"/>
    </location>
</feature>
<protein>
    <submittedName>
        <fullName evidence="3">Flagellar hook-length control protein FliK</fullName>
    </submittedName>
</protein>
<dbReference type="InterPro" id="IPR021136">
    <property type="entry name" value="Flagellar_hook_control-like_C"/>
</dbReference>
<organism evidence="3 4">
    <name type="scientific">Paraburkholderia kururiensis</name>
    <dbReference type="NCBI Taxonomy" id="984307"/>
    <lineage>
        <taxon>Bacteria</taxon>
        <taxon>Pseudomonadati</taxon>
        <taxon>Pseudomonadota</taxon>
        <taxon>Betaproteobacteria</taxon>
        <taxon>Burkholderiales</taxon>
        <taxon>Burkholderiaceae</taxon>
        <taxon>Paraburkholderia</taxon>
    </lineage>
</organism>
<dbReference type="Gene3D" id="3.30.750.140">
    <property type="match status" value="1"/>
</dbReference>
<reference evidence="3 4" key="1">
    <citation type="submission" date="2023-12" db="EMBL/GenBank/DDBJ databases">
        <title>Genome sequencing and assembly of bacterial species from a model synthetic community.</title>
        <authorList>
            <person name="Hogle S.L."/>
        </authorList>
    </citation>
    <scope>NUCLEOTIDE SEQUENCE [LARGE SCALE GENOMIC DNA]</scope>
    <source>
        <strain evidence="3 4">HAMBI 2494</strain>
    </source>
</reference>